<dbReference type="InterPro" id="IPR013103">
    <property type="entry name" value="RVT_2"/>
</dbReference>
<protein>
    <recommendedName>
        <fullName evidence="7">Retrovirus-related Pol polyprotein from transposon RE2</fullName>
    </recommendedName>
</protein>
<dbReference type="InterPro" id="IPR036397">
    <property type="entry name" value="RNaseH_sf"/>
</dbReference>
<dbReference type="Pfam" id="PF07727">
    <property type="entry name" value="RVT_2"/>
    <property type="match status" value="1"/>
</dbReference>
<feature type="domain" description="Retrovirus-related Pol polyprotein from transposon TNT 1-94-like beta-barrel" evidence="4">
    <location>
        <begin position="300"/>
        <end position="344"/>
    </location>
</feature>
<feature type="region of interest" description="Disordered" evidence="1">
    <location>
        <begin position="179"/>
        <end position="199"/>
    </location>
</feature>
<dbReference type="EMBL" id="QGNW01000001">
    <property type="protein sequence ID" value="RVX23721.1"/>
    <property type="molecule type" value="Genomic_DNA"/>
</dbReference>
<dbReference type="Proteomes" id="UP000288805">
    <property type="component" value="Unassembled WGS sequence"/>
</dbReference>
<dbReference type="PANTHER" id="PTHR37610">
    <property type="entry name" value="CCHC-TYPE DOMAIN-CONTAINING PROTEIN"/>
    <property type="match status" value="1"/>
</dbReference>
<dbReference type="InterPro" id="IPR054722">
    <property type="entry name" value="PolX-like_BBD"/>
</dbReference>
<dbReference type="GO" id="GO:0003676">
    <property type="term" value="F:nucleic acid binding"/>
    <property type="evidence" value="ECO:0007669"/>
    <property type="project" value="InterPro"/>
</dbReference>
<proteinExistence type="predicted"/>
<evidence type="ECO:0000313" key="6">
    <source>
        <dbReference type="Proteomes" id="UP000288805"/>
    </source>
</evidence>
<name>A0A438KRA6_VITVI</name>
<dbReference type="CDD" id="cd09272">
    <property type="entry name" value="RNase_HI_RT_Ty1"/>
    <property type="match status" value="1"/>
</dbReference>
<feature type="domain" description="Retrotransposon Copia-like N-terminal" evidence="3">
    <location>
        <begin position="45"/>
        <end position="85"/>
    </location>
</feature>
<feature type="domain" description="Reverse transcriptase Ty1/copia-type" evidence="2">
    <location>
        <begin position="467"/>
        <end position="507"/>
    </location>
</feature>
<reference evidence="5 6" key="1">
    <citation type="journal article" date="2018" name="PLoS Genet.">
        <title>Population sequencing reveals clonal diversity and ancestral inbreeding in the grapevine cultivar Chardonnay.</title>
        <authorList>
            <person name="Roach M.J."/>
            <person name="Johnson D.L."/>
            <person name="Bohlmann J."/>
            <person name="van Vuuren H.J."/>
            <person name="Jones S.J."/>
            <person name="Pretorius I.S."/>
            <person name="Schmidt S.A."/>
            <person name="Borneman A.R."/>
        </authorList>
    </citation>
    <scope>NUCLEOTIDE SEQUENCE [LARGE SCALE GENOMIC DNA]</scope>
    <source>
        <strain evidence="6">cv. Chardonnay</strain>
        <tissue evidence="5">Leaf</tissue>
    </source>
</reference>
<evidence type="ECO:0000256" key="1">
    <source>
        <dbReference type="SAM" id="MobiDB-lite"/>
    </source>
</evidence>
<organism evidence="5 6">
    <name type="scientific">Vitis vinifera</name>
    <name type="common">Grape</name>
    <dbReference type="NCBI Taxonomy" id="29760"/>
    <lineage>
        <taxon>Eukaryota</taxon>
        <taxon>Viridiplantae</taxon>
        <taxon>Streptophyta</taxon>
        <taxon>Embryophyta</taxon>
        <taxon>Tracheophyta</taxon>
        <taxon>Spermatophyta</taxon>
        <taxon>Magnoliopsida</taxon>
        <taxon>eudicotyledons</taxon>
        <taxon>Gunneridae</taxon>
        <taxon>Pentapetalae</taxon>
        <taxon>rosids</taxon>
        <taxon>Vitales</taxon>
        <taxon>Vitaceae</taxon>
        <taxon>Viteae</taxon>
        <taxon>Vitis</taxon>
    </lineage>
</organism>
<comment type="caution">
    <text evidence="5">The sequence shown here is derived from an EMBL/GenBank/DDBJ whole genome shotgun (WGS) entry which is preliminary data.</text>
</comment>
<evidence type="ECO:0000313" key="5">
    <source>
        <dbReference type="EMBL" id="RVX23721.1"/>
    </source>
</evidence>
<dbReference type="InterPro" id="IPR029472">
    <property type="entry name" value="Copia-like_N"/>
</dbReference>
<evidence type="ECO:0000259" key="4">
    <source>
        <dbReference type="Pfam" id="PF22936"/>
    </source>
</evidence>
<dbReference type="Pfam" id="PF14244">
    <property type="entry name" value="Retrotran_gag_3"/>
    <property type="match status" value="1"/>
</dbReference>
<sequence>MVNPNDVVQTGGNSTNSILEDLTARMTEVLTKNQTQTHLPTYDTSATQIGIKLDGTNYALWSQVVEMYISGKDKLGYINGDFLQPEPTDPTFRRWRTENAIVKGWLINSMDPALINNFIRFPTTKMVWDSVATTYFDGTDTSQAYAHVRREGIRRAVMLTGTDTTGAVMALKGVKIGQQQPPSLQLSKNGSTGVGKLNTNTRAKTQSKGEGCTHCGSMKHTRETCFKLHGYPDWWNEYKAQKNYDVASNEGLGRATLVTTAPQLSFTSQIKSSSDETHLNDQGNCGYALLSSIQNGDNGWIIDSGATDHMTFNSDDFIEVTQPRRTDIANANGVTYPVTRAGTIPDILIKDIIGCGTKKGGLYYMDDFNSGQAHHMHHASIKERQIWLWHRCLGHPCLGTLSNYHLFWHHGLLHETSCAQTPQQNGVAERKNRLILETARALLLGAHVPSRYWDDAITTTVYLLNPNLNWPLHQFDVKNAFLHGDLKEEVYMDIPPGYMTSSKTEVVYDMIITGDDIKEISRLQGQLATEFEMKNLGGLKYFLGIEKQKVVALSSAKAEFRGMVKGICELIWLKRLLIDIGFAPSSEMNLFCDNKAAIDIAHNPVQHDRTKHVEVDRNFIKQNLEEKDPLSPLMYFCFQIDDELV</sequence>
<dbReference type="AlphaFoldDB" id="A0A438KRA6"/>
<accession>A0A438KRA6</accession>
<dbReference type="Pfam" id="PF22936">
    <property type="entry name" value="Pol_BBD"/>
    <property type="match status" value="1"/>
</dbReference>
<dbReference type="InterPro" id="IPR012337">
    <property type="entry name" value="RNaseH-like_sf"/>
</dbReference>
<dbReference type="PANTHER" id="PTHR37610:SF38">
    <property type="entry name" value="RETROTRANSPOSON COPIA-LIKE N-TERMINAL DOMAIN-CONTAINING PROTEIN"/>
    <property type="match status" value="1"/>
</dbReference>
<gene>
    <name evidence="5" type="ORF">CK203_000414</name>
</gene>
<evidence type="ECO:0000259" key="3">
    <source>
        <dbReference type="Pfam" id="PF14244"/>
    </source>
</evidence>
<dbReference type="Gene3D" id="3.30.420.10">
    <property type="entry name" value="Ribonuclease H-like superfamily/Ribonuclease H"/>
    <property type="match status" value="1"/>
</dbReference>
<evidence type="ECO:0008006" key="7">
    <source>
        <dbReference type="Google" id="ProtNLM"/>
    </source>
</evidence>
<dbReference type="SUPFAM" id="SSF53098">
    <property type="entry name" value="Ribonuclease H-like"/>
    <property type="match status" value="1"/>
</dbReference>
<evidence type="ECO:0000259" key="2">
    <source>
        <dbReference type="Pfam" id="PF07727"/>
    </source>
</evidence>